<feature type="transmembrane region" description="Helical" evidence="1">
    <location>
        <begin position="7"/>
        <end position="24"/>
    </location>
</feature>
<name>A0A8J7H2K7_9FIRM</name>
<feature type="domain" description="LiaF transmembrane" evidence="2">
    <location>
        <begin position="7"/>
        <end position="102"/>
    </location>
</feature>
<dbReference type="Pfam" id="PF22570">
    <property type="entry name" value="LiaF-TM"/>
    <property type="match status" value="1"/>
</dbReference>
<sequence>MKKQNLFWGLLLILAAVLIIMNQFGFFTAGISMIDILLTVILSGIILISIRHINFWGILFPLAIIGTIYAEELNITEFTPWPALLTAFLFSIGLSLIFNRHHHCFAFHTGKSDYFGSSVVNEQDDNIVQCSTSFGECIKYVNSENFERANIRCSFGEAKVYFDNAKIPSGKADIYLDVSFGEAKLYIPKTWKVINEVHVFLGDMNEKYRGTNSDTPVVTIHGNISFGDAKIIYV</sequence>
<gene>
    <name evidence="3" type="ORF">I5677_07710</name>
</gene>
<dbReference type="InterPro" id="IPR054331">
    <property type="entry name" value="LiaF_TM"/>
</dbReference>
<organism evidence="3 4">
    <name type="scientific">Mobilitalea sibirica</name>
    <dbReference type="NCBI Taxonomy" id="1462919"/>
    <lineage>
        <taxon>Bacteria</taxon>
        <taxon>Bacillati</taxon>
        <taxon>Bacillota</taxon>
        <taxon>Clostridia</taxon>
        <taxon>Lachnospirales</taxon>
        <taxon>Lachnospiraceae</taxon>
        <taxon>Mobilitalea</taxon>
    </lineage>
</organism>
<evidence type="ECO:0000256" key="1">
    <source>
        <dbReference type="SAM" id="Phobius"/>
    </source>
</evidence>
<keyword evidence="1" id="KW-0812">Transmembrane</keyword>
<feature type="transmembrane region" description="Helical" evidence="1">
    <location>
        <begin position="53"/>
        <end position="69"/>
    </location>
</feature>
<reference evidence="3" key="1">
    <citation type="submission" date="2020-12" db="EMBL/GenBank/DDBJ databases">
        <title>M. sibirica DSM 26468T genome.</title>
        <authorList>
            <person name="Thieme N."/>
            <person name="Rettenmaier R."/>
            <person name="Zverlov V."/>
            <person name="Liebl W."/>
        </authorList>
    </citation>
    <scope>NUCLEOTIDE SEQUENCE</scope>
    <source>
        <strain evidence="3">DSM 26468</strain>
    </source>
</reference>
<evidence type="ECO:0000313" key="3">
    <source>
        <dbReference type="EMBL" id="MBH1940770.1"/>
    </source>
</evidence>
<feature type="transmembrane region" description="Helical" evidence="1">
    <location>
        <begin position="30"/>
        <end position="48"/>
    </location>
</feature>
<dbReference type="AlphaFoldDB" id="A0A8J7H2K7"/>
<protein>
    <recommendedName>
        <fullName evidence="2">LiaF transmembrane domain-containing protein</fullName>
    </recommendedName>
</protein>
<accession>A0A8J7H2K7</accession>
<evidence type="ECO:0000313" key="4">
    <source>
        <dbReference type="Proteomes" id="UP000623269"/>
    </source>
</evidence>
<keyword evidence="1" id="KW-0472">Membrane</keyword>
<keyword evidence="4" id="KW-1185">Reference proteome</keyword>
<dbReference type="RefSeq" id="WP_197660993.1">
    <property type="nucleotide sequence ID" value="NZ_JAEAGR010000006.1"/>
</dbReference>
<keyword evidence="1" id="KW-1133">Transmembrane helix</keyword>
<feature type="transmembrane region" description="Helical" evidence="1">
    <location>
        <begin position="81"/>
        <end position="98"/>
    </location>
</feature>
<proteinExistence type="predicted"/>
<comment type="caution">
    <text evidence="3">The sequence shown here is derived from an EMBL/GenBank/DDBJ whole genome shotgun (WGS) entry which is preliminary data.</text>
</comment>
<evidence type="ECO:0000259" key="2">
    <source>
        <dbReference type="Pfam" id="PF22570"/>
    </source>
</evidence>
<dbReference type="Proteomes" id="UP000623269">
    <property type="component" value="Unassembled WGS sequence"/>
</dbReference>
<dbReference type="EMBL" id="JAEAGR010000006">
    <property type="protein sequence ID" value="MBH1940770.1"/>
    <property type="molecule type" value="Genomic_DNA"/>
</dbReference>